<dbReference type="Proteomes" id="UP000789396">
    <property type="component" value="Unassembled WGS sequence"/>
</dbReference>
<accession>A0A9N9JLH2</accession>
<organism evidence="2 3">
    <name type="scientific">Racocetra fulgida</name>
    <dbReference type="NCBI Taxonomy" id="60492"/>
    <lineage>
        <taxon>Eukaryota</taxon>
        <taxon>Fungi</taxon>
        <taxon>Fungi incertae sedis</taxon>
        <taxon>Mucoromycota</taxon>
        <taxon>Glomeromycotina</taxon>
        <taxon>Glomeromycetes</taxon>
        <taxon>Diversisporales</taxon>
        <taxon>Gigasporaceae</taxon>
        <taxon>Racocetra</taxon>
    </lineage>
</organism>
<sequence>FNCLKGKTFLTSLVLENFEMNSKPRDDSSIPPATFTSPTNIASSYHQPSLTNIDSSHQQPSSTYNASSYQQPSPTYNASSHQQL</sequence>
<evidence type="ECO:0000256" key="1">
    <source>
        <dbReference type="SAM" id="MobiDB-lite"/>
    </source>
</evidence>
<protein>
    <submittedName>
        <fullName evidence="2">8802_t:CDS:1</fullName>
    </submittedName>
</protein>
<dbReference type="EMBL" id="CAJVPZ010058204">
    <property type="protein sequence ID" value="CAG8787736.1"/>
    <property type="molecule type" value="Genomic_DNA"/>
</dbReference>
<feature type="non-terminal residue" evidence="2">
    <location>
        <position position="84"/>
    </location>
</feature>
<keyword evidence="3" id="KW-1185">Reference proteome</keyword>
<evidence type="ECO:0000313" key="3">
    <source>
        <dbReference type="Proteomes" id="UP000789396"/>
    </source>
</evidence>
<reference evidence="2" key="1">
    <citation type="submission" date="2021-06" db="EMBL/GenBank/DDBJ databases">
        <authorList>
            <person name="Kallberg Y."/>
            <person name="Tangrot J."/>
            <person name="Rosling A."/>
        </authorList>
    </citation>
    <scope>NUCLEOTIDE SEQUENCE</scope>
    <source>
        <strain evidence="2">IN212</strain>
    </source>
</reference>
<name>A0A9N9JLH2_9GLOM</name>
<evidence type="ECO:0000313" key="2">
    <source>
        <dbReference type="EMBL" id="CAG8787736.1"/>
    </source>
</evidence>
<proteinExistence type="predicted"/>
<feature type="region of interest" description="Disordered" evidence="1">
    <location>
        <begin position="21"/>
        <end position="84"/>
    </location>
</feature>
<dbReference type="AlphaFoldDB" id="A0A9N9JLH2"/>
<feature type="non-terminal residue" evidence="2">
    <location>
        <position position="1"/>
    </location>
</feature>
<comment type="caution">
    <text evidence="2">The sequence shown here is derived from an EMBL/GenBank/DDBJ whole genome shotgun (WGS) entry which is preliminary data.</text>
</comment>
<gene>
    <name evidence="2" type="ORF">RFULGI_LOCUS16421</name>
</gene>
<feature type="compositionally biased region" description="Polar residues" evidence="1">
    <location>
        <begin position="34"/>
        <end position="84"/>
    </location>
</feature>